<evidence type="ECO:0000313" key="2">
    <source>
        <dbReference type="Proteomes" id="UP001283361"/>
    </source>
</evidence>
<comment type="caution">
    <text evidence="1">The sequence shown here is derived from an EMBL/GenBank/DDBJ whole genome shotgun (WGS) entry which is preliminary data.</text>
</comment>
<protein>
    <submittedName>
        <fullName evidence="1">Uncharacterized protein</fullName>
    </submittedName>
</protein>
<evidence type="ECO:0000313" key="1">
    <source>
        <dbReference type="EMBL" id="KAK3770885.1"/>
    </source>
</evidence>
<sequence>MPAALVARSGLSGGQRAGHHQRLWYRAGLPPPEGSAASDIRYRSIIWRRGSTWHFQPTPSGARVRVLPLSTGPLS</sequence>
<dbReference type="EMBL" id="JAWDGP010003786">
    <property type="protein sequence ID" value="KAK3770885.1"/>
    <property type="molecule type" value="Genomic_DNA"/>
</dbReference>
<organism evidence="1 2">
    <name type="scientific">Elysia crispata</name>
    <name type="common">lettuce slug</name>
    <dbReference type="NCBI Taxonomy" id="231223"/>
    <lineage>
        <taxon>Eukaryota</taxon>
        <taxon>Metazoa</taxon>
        <taxon>Spiralia</taxon>
        <taxon>Lophotrochozoa</taxon>
        <taxon>Mollusca</taxon>
        <taxon>Gastropoda</taxon>
        <taxon>Heterobranchia</taxon>
        <taxon>Euthyneura</taxon>
        <taxon>Panpulmonata</taxon>
        <taxon>Sacoglossa</taxon>
        <taxon>Placobranchoidea</taxon>
        <taxon>Plakobranchidae</taxon>
        <taxon>Elysia</taxon>
    </lineage>
</organism>
<reference evidence="1" key="1">
    <citation type="journal article" date="2023" name="G3 (Bethesda)">
        <title>A reference genome for the long-term kleptoplast-retaining sea slug Elysia crispata morphotype clarki.</title>
        <authorList>
            <person name="Eastman K.E."/>
            <person name="Pendleton A.L."/>
            <person name="Shaikh M.A."/>
            <person name="Suttiyut T."/>
            <person name="Ogas R."/>
            <person name="Tomko P."/>
            <person name="Gavelis G."/>
            <person name="Widhalm J.R."/>
            <person name="Wisecaver J.H."/>
        </authorList>
    </citation>
    <scope>NUCLEOTIDE SEQUENCE</scope>
    <source>
        <strain evidence="1">ECLA1</strain>
    </source>
</reference>
<proteinExistence type="predicted"/>
<keyword evidence="2" id="KW-1185">Reference proteome</keyword>
<accession>A0AAE0ZK87</accession>
<name>A0AAE0ZK87_9GAST</name>
<gene>
    <name evidence="1" type="ORF">RRG08_036484</name>
</gene>
<dbReference type="Proteomes" id="UP001283361">
    <property type="component" value="Unassembled WGS sequence"/>
</dbReference>
<dbReference type="AlphaFoldDB" id="A0AAE0ZK87"/>